<feature type="compositionally biased region" description="Polar residues" evidence="19">
    <location>
        <begin position="522"/>
        <end position="531"/>
    </location>
</feature>
<evidence type="ECO:0000256" key="17">
    <source>
        <dbReference type="PIRSR" id="PIRSR000882-1"/>
    </source>
</evidence>
<comment type="similarity">
    <text evidence="4 16 18">Belongs to the MRE11/RAD32 family.</text>
</comment>
<keyword evidence="10 16" id="KW-0378">Hydrolase</keyword>
<reference evidence="21" key="1">
    <citation type="submission" date="2017-10" db="EMBL/GenBank/DDBJ databases">
        <title>Transcriptome Assembly of Sugarcane Aphid Adults.</title>
        <authorList>
            <person name="Scully E.D."/>
            <person name="Palmer N.A."/>
            <person name="Geib S.M."/>
            <person name="Sarath G."/>
            <person name="Sattler S.E."/>
        </authorList>
    </citation>
    <scope>NUCLEOTIDE SEQUENCE</scope>
    <source>
        <tissue evidence="21">Whole body</tissue>
    </source>
</reference>
<evidence type="ECO:0000256" key="3">
    <source>
        <dbReference type="ARBA" id="ARBA00004286"/>
    </source>
</evidence>
<gene>
    <name evidence="21" type="primary">Mre11a_1</name>
</gene>
<feature type="region of interest" description="Disordered" evidence="19">
    <location>
        <begin position="522"/>
        <end position="592"/>
    </location>
</feature>
<dbReference type="SUPFAM" id="SSF56300">
    <property type="entry name" value="Metallo-dependent phosphatases"/>
    <property type="match status" value="1"/>
</dbReference>
<dbReference type="InterPro" id="IPR007281">
    <property type="entry name" value="Mre11_DNA-bd"/>
</dbReference>
<accession>A0A2H8TJN7</accession>
<keyword evidence="8 16" id="KW-0255">Endonuclease</keyword>
<keyword evidence="9 16" id="KW-0227">DNA damage</keyword>
<comment type="function">
    <text evidence="16">Core component of the MRN complex, which plays a central role in double-strand break (DSB) repair, DNA recombination, maintenance of telomere integrity and meiosis. The MRN complex is involved in the repair of DNA double-strand breaks (DSBs) via homologous recombination (HR), an error-free mechanism which primarily occurs during S and G2 phases. The complex (1) mediates the end resection of damaged DNA, which generates proper single-stranded DNA, a key initial steps in HR, and is (2) required for the recruitment of other repair factors and efficient activation of ATM and ATR upon DNA damage. Within the MRN complex, MRE11 possesses both single-strand endonuclease activity and double-strand-specific 3'-5' exonuclease activity. MRE11 first endonucleolytically cleaves the 5' strand at DNA DSB ends to prevent non-homologous end joining (NHEJ) and licence HR. It then generates a single-stranded DNA gap via 3' to 5' exonucleolytic degradation, which is required for single-strand invasion and recombination.</text>
</comment>
<dbReference type="PIRSF" id="PIRSF000882">
    <property type="entry name" value="DSB_repair_MRE11"/>
    <property type="match status" value="1"/>
</dbReference>
<dbReference type="FunFam" id="3.60.21.10:FF:000011">
    <property type="entry name" value="Double-strand break repair protein"/>
    <property type="match status" value="1"/>
</dbReference>
<keyword evidence="5" id="KW-0158">Chromosome</keyword>
<keyword evidence="6 16" id="KW-0540">Nuclease</keyword>
<dbReference type="InterPro" id="IPR003701">
    <property type="entry name" value="Mre11"/>
</dbReference>
<dbReference type="GO" id="GO:0035861">
    <property type="term" value="C:site of double-strand break"/>
    <property type="evidence" value="ECO:0007669"/>
    <property type="project" value="TreeGrafter"/>
</dbReference>
<dbReference type="Gene3D" id="3.60.21.10">
    <property type="match status" value="1"/>
</dbReference>
<dbReference type="GO" id="GO:0097552">
    <property type="term" value="P:mitochondrial double-strand break repair via homologous recombination"/>
    <property type="evidence" value="ECO:0007669"/>
    <property type="project" value="TreeGrafter"/>
</dbReference>
<dbReference type="InterPro" id="IPR038487">
    <property type="entry name" value="Mre11_capping_dom"/>
</dbReference>
<dbReference type="GO" id="GO:0000724">
    <property type="term" value="P:double-strand break repair via homologous recombination"/>
    <property type="evidence" value="ECO:0007669"/>
    <property type="project" value="TreeGrafter"/>
</dbReference>
<evidence type="ECO:0000256" key="13">
    <source>
        <dbReference type="ARBA" id="ARBA00023211"/>
    </source>
</evidence>
<dbReference type="GO" id="GO:0030870">
    <property type="term" value="C:Mre11 complex"/>
    <property type="evidence" value="ECO:0007669"/>
    <property type="project" value="UniProtKB-UniRule"/>
</dbReference>
<feature type="active site" description="Proton donor" evidence="17">
    <location>
        <position position="130"/>
    </location>
</feature>
<evidence type="ECO:0000256" key="9">
    <source>
        <dbReference type="ARBA" id="ARBA00022763"/>
    </source>
</evidence>
<dbReference type="Pfam" id="PF04152">
    <property type="entry name" value="Mre11_DNA_bind"/>
    <property type="match status" value="1"/>
</dbReference>
<evidence type="ECO:0000256" key="10">
    <source>
        <dbReference type="ARBA" id="ARBA00022801"/>
    </source>
</evidence>
<dbReference type="GO" id="GO:0000014">
    <property type="term" value="F:single-stranded DNA endodeoxyribonuclease activity"/>
    <property type="evidence" value="ECO:0007669"/>
    <property type="project" value="TreeGrafter"/>
</dbReference>
<dbReference type="GO" id="GO:0008296">
    <property type="term" value="F:3'-5'-DNA exonuclease activity"/>
    <property type="evidence" value="ECO:0007669"/>
    <property type="project" value="InterPro"/>
</dbReference>
<dbReference type="GO" id="GO:0000723">
    <property type="term" value="P:telomere maintenance"/>
    <property type="evidence" value="ECO:0007669"/>
    <property type="project" value="TreeGrafter"/>
</dbReference>
<evidence type="ECO:0000256" key="15">
    <source>
        <dbReference type="ARBA" id="ARBA00023254"/>
    </source>
</evidence>
<dbReference type="GO" id="GO:0031573">
    <property type="term" value="P:mitotic intra-S DNA damage checkpoint signaling"/>
    <property type="evidence" value="ECO:0007669"/>
    <property type="project" value="TreeGrafter"/>
</dbReference>
<dbReference type="PANTHER" id="PTHR10139:SF1">
    <property type="entry name" value="DOUBLE-STRAND BREAK REPAIR PROTEIN MRE11"/>
    <property type="match status" value="1"/>
</dbReference>
<keyword evidence="13 16" id="KW-0464">Manganese</keyword>
<dbReference type="AlphaFoldDB" id="A0A2H8TJN7"/>
<keyword evidence="7" id="KW-0479">Metal-binding</keyword>
<evidence type="ECO:0000256" key="18">
    <source>
        <dbReference type="RuleBase" id="RU003447"/>
    </source>
</evidence>
<dbReference type="InterPro" id="IPR029052">
    <property type="entry name" value="Metallo-depent_PP-like"/>
</dbReference>
<comment type="cofactor">
    <cofactor evidence="1 16">
        <name>Mn(2+)</name>
        <dbReference type="ChEBI" id="CHEBI:29035"/>
    </cofactor>
</comment>
<evidence type="ECO:0000256" key="8">
    <source>
        <dbReference type="ARBA" id="ARBA00022759"/>
    </source>
</evidence>
<comment type="subcellular location">
    <subcellularLocation>
        <location evidence="3">Chromosome</location>
    </subcellularLocation>
    <subcellularLocation>
        <location evidence="2 16">Nucleus</location>
    </subcellularLocation>
</comment>
<feature type="compositionally biased region" description="Basic residues" evidence="19">
    <location>
        <begin position="564"/>
        <end position="586"/>
    </location>
</feature>
<dbReference type="PANTHER" id="PTHR10139">
    <property type="entry name" value="DOUBLE-STRAND BREAK REPAIR PROTEIN MRE11"/>
    <property type="match status" value="1"/>
</dbReference>
<keyword evidence="12 16" id="KW-0234">DNA repair</keyword>
<dbReference type="Gene3D" id="3.30.110.110">
    <property type="entry name" value="Mre11, capping domain"/>
    <property type="match status" value="1"/>
</dbReference>
<evidence type="ECO:0000256" key="12">
    <source>
        <dbReference type="ARBA" id="ARBA00023204"/>
    </source>
</evidence>
<dbReference type="SMART" id="SM01347">
    <property type="entry name" value="Mre11_DNA_bind"/>
    <property type="match status" value="1"/>
</dbReference>
<feature type="domain" description="Mre11 DNA-binding" evidence="20">
    <location>
        <begin position="295"/>
        <end position="457"/>
    </location>
</feature>
<evidence type="ECO:0000256" key="14">
    <source>
        <dbReference type="ARBA" id="ARBA00023242"/>
    </source>
</evidence>
<evidence type="ECO:0000256" key="4">
    <source>
        <dbReference type="ARBA" id="ARBA00009028"/>
    </source>
</evidence>
<dbReference type="OrthoDB" id="30417at2759"/>
<evidence type="ECO:0000256" key="6">
    <source>
        <dbReference type="ARBA" id="ARBA00022722"/>
    </source>
</evidence>
<feature type="compositionally biased region" description="Polar residues" evidence="19">
    <location>
        <begin position="552"/>
        <end position="562"/>
    </location>
</feature>
<dbReference type="GO" id="GO:0006303">
    <property type="term" value="P:double-strand break repair via nonhomologous end joining"/>
    <property type="evidence" value="ECO:0007669"/>
    <property type="project" value="TreeGrafter"/>
</dbReference>
<keyword evidence="15 16" id="KW-0469">Meiosis</keyword>
<evidence type="ECO:0000256" key="19">
    <source>
        <dbReference type="SAM" id="MobiDB-lite"/>
    </source>
</evidence>
<keyword evidence="14 16" id="KW-0539">Nucleus</keyword>
<sequence length="592" mass="67863">MSSKTIDQDDSENFKILVATDIHLGFEEKNLIRADDTFNTFEEVLQLAVKNKVDFILLAGDLFHVNQPSVASLERCISLLRTYCLGDKPINMEFVCDQAEVFKHCNHPIVNFEDQNLNVSIPVFSIHGNHDDPCGYREMSCMDLLSSMGLINYFGKQTNLQELKINPILLKKGSNKIAIYGLSHIRDERLERLFKDKKVFMNRPLEDVDDWFNIFVCHQNRVNRPGTKYLSEKCIPSHIMLTIWGHEHESLIDPVRGDSSSGYICQPGSTVATSMCEGEAGTKYVGLLTISGKRFKIEPLELKTVRLMHFETVKLSECDEDVSNSKKTQDFVRRKIEDILLSLSLKYSDHHKQPKLPLIRLRVEYTFETQHFNGIQFGQEFQDRVANSNDMILLRMEKKSAQKKTKCIDDQVLSNIMDNEEMDNIEHIVDQYFRTANEENQLELLSVDGMAEGVDWLVNKLHPDAINKVVTHQMKKMKNYVIKQEDLNENNIIEHIRSYHSSRTQKSKDEVNDVREVLISQQHTTQLSRTQNDSDSDSSISYAKSDNEEISNDSSASTSIQNVRGKRGRGSRGSRATTRARGRAKGQTKLNF</sequence>
<dbReference type="GO" id="GO:0030145">
    <property type="term" value="F:manganese ion binding"/>
    <property type="evidence" value="ECO:0007669"/>
    <property type="project" value="UniProtKB-UniRule"/>
</dbReference>
<dbReference type="GO" id="GO:0042138">
    <property type="term" value="P:meiotic DNA double-strand break formation"/>
    <property type="evidence" value="ECO:0007669"/>
    <property type="project" value="TreeGrafter"/>
</dbReference>
<dbReference type="Pfam" id="PF00149">
    <property type="entry name" value="Metallophos"/>
    <property type="match status" value="1"/>
</dbReference>
<dbReference type="NCBIfam" id="TIGR00583">
    <property type="entry name" value="mre11"/>
    <property type="match status" value="1"/>
</dbReference>
<evidence type="ECO:0000256" key="2">
    <source>
        <dbReference type="ARBA" id="ARBA00004123"/>
    </source>
</evidence>
<dbReference type="InterPro" id="IPR004843">
    <property type="entry name" value="Calcineurin-like_PHP"/>
</dbReference>
<evidence type="ECO:0000256" key="7">
    <source>
        <dbReference type="ARBA" id="ARBA00022723"/>
    </source>
</evidence>
<evidence type="ECO:0000313" key="21">
    <source>
        <dbReference type="EMBL" id="MBW14240.1"/>
    </source>
</evidence>
<organism evidence="21">
    <name type="scientific">Melanaphis sacchari</name>
    <dbReference type="NCBI Taxonomy" id="742174"/>
    <lineage>
        <taxon>Eukaryota</taxon>
        <taxon>Metazoa</taxon>
        <taxon>Ecdysozoa</taxon>
        <taxon>Arthropoda</taxon>
        <taxon>Hexapoda</taxon>
        <taxon>Insecta</taxon>
        <taxon>Pterygota</taxon>
        <taxon>Neoptera</taxon>
        <taxon>Paraneoptera</taxon>
        <taxon>Hemiptera</taxon>
        <taxon>Sternorrhyncha</taxon>
        <taxon>Aphidomorpha</taxon>
        <taxon>Aphidoidea</taxon>
        <taxon>Aphididae</taxon>
        <taxon>Aphidini</taxon>
        <taxon>Melanaphis</taxon>
    </lineage>
</organism>
<dbReference type="EMBL" id="GFXV01002435">
    <property type="protein sequence ID" value="MBW14240.1"/>
    <property type="molecule type" value="Transcribed_RNA"/>
</dbReference>
<evidence type="ECO:0000256" key="5">
    <source>
        <dbReference type="ARBA" id="ARBA00022454"/>
    </source>
</evidence>
<evidence type="ECO:0000256" key="16">
    <source>
        <dbReference type="PIRNR" id="PIRNR000882"/>
    </source>
</evidence>
<proteinExistence type="inferred from homology"/>
<protein>
    <recommendedName>
        <fullName evidence="16">Double-strand break repair protein</fullName>
    </recommendedName>
</protein>
<name>A0A2H8TJN7_9HEMI</name>
<dbReference type="CDD" id="cd00840">
    <property type="entry name" value="MPP_Mre11_N"/>
    <property type="match status" value="1"/>
</dbReference>
<dbReference type="GO" id="GO:0007095">
    <property type="term" value="P:mitotic G2 DNA damage checkpoint signaling"/>
    <property type="evidence" value="ECO:0007669"/>
    <property type="project" value="TreeGrafter"/>
</dbReference>
<keyword evidence="11 16" id="KW-0269">Exonuclease</keyword>
<dbReference type="InterPro" id="IPR041796">
    <property type="entry name" value="Mre11_N"/>
</dbReference>
<evidence type="ECO:0000256" key="11">
    <source>
        <dbReference type="ARBA" id="ARBA00022839"/>
    </source>
</evidence>
<evidence type="ECO:0000256" key="1">
    <source>
        <dbReference type="ARBA" id="ARBA00001936"/>
    </source>
</evidence>
<evidence type="ECO:0000259" key="20">
    <source>
        <dbReference type="SMART" id="SM01347"/>
    </source>
</evidence>